<dbReference type="PANTHER" id="PTHR30432:SF1">
    <property type="entry name" value="DNA-BINDING TRANSCRIPTIONAL DUAL REGULATOR MODE"/>
    <property type="match status" value="1"/>
</dbReference>
<protein>
    <submittedName>
        <fullName evidence="2">Molybdenum transporter</fullName>
    </submittedName>
</protein>
<dbReference type="EMBL" id="CP019070">
    <property type="protein sequence ID" value="APW65363.1"/>
    <property type="molecule type" value="Genomic_DNA"/>
</dbReference>
<keyword evidence="3" id="KW-1185">Reference proteome</keyword>
<sequence length="124" mass="14322">MKVKVKIWIEDEEQNLIFGGGKTEVLELIDETGSISKAAQKVGMNYKKAWSHIKILEKHIEDDLVHTNKGQGELSGSSLTPKAREVIQTYKILQYDIKKYADKRYKELFLKDNKEILKIKEGEK</sequence>
<organism evidence="2 3">
    <name type="scientific">Poseidonibacter parvus</name>
    <dbReference type="NCBI Taxonomy" id="1850254"/>
    <lineage>
        <taxon>Bacteria</taxon>
        <taxon>Pseudomonadati</taxon>
        <taxon>Campylobacterota</taxon>
        <taxon>Epsilonproteobacteria</taxon>
        <taxon>Campylobacterales</taxon>
        <taxon>Arcobacteraceae</taxon>
        <taxon>Poseidonibacter</taxon>
    </lineage>
</organism>
<dbReference type="Pfam" id="PF00126">
    <property type="entry name" value="HTH_1"/>
    <property type="match status" value="1"/>
</dbReference>
<evidence type="ECO:0000313" key="3">
    <source>
        <dbReference type="Proteomes" id="UP000186074"/>
    </source>
</evidence>
<dbReference type="STRING" id="1850254.LPB137_05640"/>
<dbReference type="InterPro" id="IPR036390">
    <property type="entry name" value="WH_DNA-bd_sf"/>
</dbReference>
<gene>
    <name evidence="2" type="ORF">LPB137_05640</name>
</gene>
<name>A0A1P8KLB9_9BACT</name>
<dbReference type="Gene3D" id="1.10.10.10">
    <property type="entry name" value="Winged helix-like DNA-binding domain superfamily/Winged helix DNA-binding domain"/>
    <property type="match status" value="1"/>
</dbReference>
<evidence type="ECO:0000313" key="2">
    <source>
        <dbReference type="EMBL" id="APW65363.1"/>
    </source>
</evidence>
<dbReference type="GO" id="GO:0003700">
    <property type="term" value="F:DNA-binding transcription factor activity"/>
    <property type="evidence" value="ECO:0007669"/>
    <property type="project" value="InterPro"/>
</dbReference>
<accession>A0A1P8KLB9</accession>
<proteinExistence type="predicted"/>
<dbReference type="SUPFAM" id="SSF46785">
    <property type="entry name" value="Winged helix' DNA-binding domain"/>
    <property type="match status" value="1"/>
</dbReference>
<reference evidence="2 3" key="1">
    <citation type="submission" date="2017-01" db="EMBL/GenBank/DDBJ databases">
        <title>Genome sequencing of Arcobacter sp. LPB0137.</title>
        <authorList>
            <person name="Lee G.-W."/>
            <person name="Yi H."/>
        </authorList>
    </citation>
    <scope>NUCLEOTIDE SEQUENCE [LARGE SCALE GENOMIC DNA]</scope>
    <source>
        <strain evidence="2 3">LPB0137</strain>
    </source>
</reference>
<dbReference type="AlphaFoldDB" id="A0A1P8KLB9"/>
<evidence type="ECO:0000259" key="1">
    <source>
        <dbReference type="Pfam" id="PF00126"/>
    </source>
</evidence>
<dbReference type="Proteomes" id="UP000186074">
    <property type="component" value="Chromosome"/>
</dbReference>
<dbReference type="InterPro" id="IPR036388">
    <property type="entry name" value="WH-like_DNA-bd_sf"/>
</dbReference>
<dbReference type="KEGG" id="alp:LPB137_05640"/>
<dbReference type="InterPro" id="IPR051815">
    <property type="entry name" value="Molybdate_resp_trans_reg"/>
</dbReference>
<dbReference type="PANTHER" id="PTHR30432">
    <property type="entry name" value="TRANSCRIPTIONAL REGULATOR MODE"/>
    <property type="match status" value="1"/>
</dbReference>
<dbReference type="RefSeq" id="WP_076085549.1">
    <property type="nucleotide sequence ID" value="NZ_CP019070.1"/>
</dbReference>
<dbReference type="OrthoDB" id="5334582at2"/>
<feature type="domain" description="HTH lysR-type" evidence="1">
    <location>
        <begin position="24"/>
        <end position="83"/>
    </location>
</feature>
<dbReference type="InterPro" id="IPR000847">
    <property type="entry name" value="LysR_HTH_N"/>
</dbReference>